<name>A0A0C7MQM6_9SACH</name>
<protein>
    <submittedName>
        <fullName evidence="1">LALA0S05e00452g1_1</fullName>
    </submittedName>
</protein>
<gene>
    <name evidence="1" type="ORF">LALA0_S05e00452g</name>
</gene>
<dbReference type="Proteomes" id="UP000054304">
    <property type="component" value="Unassembled WGS sequence"/>
</dbReference>
<keyword evidence="2" id="KW-1185">Reference proteome</keyword>
<dbReference type="GO" id="GO:0061617">
    <property type="term" value="C:MICOS complex"/>
    <property type="evidence" value="ECO:0007669"/>
    <property type="project" value="EnsemblFungi"/>
</dbReference>
<dbReference type="AlphaFoldDB" id="A0A0C7MQM6"/>
<dbReference type="GeneID" id="34685674"/>
<evidence type="ECO:0000313" key="2">
    <source>
        <dbReference type="Proteomes" id="UP000054304"/>
    </source>
</evidence>
<reference evidence="1 2" key="1">
    <citation type="submission" date="2014-12" db="EMBL/GenBank/DDBJ databases">
        <authorList>
            <person name="Neuveglise Cecile"/>
        </authorList>
    </citation>
    <scope>NUCLEOTIDE SEQUENCE [LARGE SCALE GENOMIC DNA]</scope>
    <source>
        <strain evidence="1 2">CBS 12615</strain>
    </source>
</reference>
<proteinExistence type="predicted"/>
<dbReference type="HOGENOM" id="CLU_093897_2_0_1"/>
<accession>A0A0C7MQM6</accession>
<dbReference type="EMBL" id="LN736364">
    <property type="protein sequence ID" value="CEP62216.1"/>
    <property type="molecule type" value="Genomic_DNA"/>
</dbReference>
<dbReference type="Pfam" id="PF07956">
    <property type="entry name" value="DUF1690"/>
    <property type="match status" value="1"/>
</dbReference>
<dbReference type="OrthoDB" id="5544375at2759"/>
<dbReference type="GO" id="GO:0044284">
    <property type="term" value="C:mitochondrial crista junction"/>
    <property type="evidence" value="ECO:0007669"/>
    <property type="project" value="EnsemblFungi"/>
</dbReference>
<organism evidence="1 2">
    <name type="scientific">Lachancea lanzarotensis</name>
    <dbReference type="NCBI Taxonomy" id="1245769"/>
    <lineage>
        <taxon>Eukaryota</taxon>
        <taxon>Fungi</taxon>
        <taxon>Dikarya</taxon>
        <taxon>Ascomycota</taxon>
        <taxon>Saccharomycotina</taxon>
        <taxon>Saccharomycetes</taxon>
        <taxon>Saccharomycetales</taxon>
        <taxon>Saccharomycetaceae</taxon>
        <taxon>Lachancea</taxon>
    </lineage>
</organism>
<evidence type="ECO:0000313" key="1">
    <source>
        <dbReference type="EMBL" id="CEP62216.1"/>
    </source>
</evidence>
<sequence length="153" mass="17446">MGSQPSKPVETKVFTPKTQVDFSSTLLAQLEQSTEGDYARQQVASKYLEQRVSDRLSQLEEETLKKFEDKLNTSLLSDNNQSNQEVSSQALSDKISHLNKRLNKIKENQAKKVANKDLKESKENLVKCLRDNEGQPLNCFEEVRNFKKLALAQ</sequence>
<dbReference type="GO" id="GO:0042407">
    <property type="term" value="P:cristae formation"/>
    <property type="evidence" value="ECO:0007669"/>
    <property type="project" value="EnsemblFungi"/>
</dbReference>
<dbReference type="RefSeq" id="XP_022628445.1">
    <property type="nucleotide sequence ID" value="XM_022772086.1"/>
</dbReference>
<dbReference type="InterPro" id="IPR012471">
    <property type="entry name" value="DUF1690"/>
</dbReference>